<dbReference type="GO" id="GO:0006313">
    <property type="term" value="P:DNA transposition"/>
    <property type="evidence" value="ECO:0007669"/>
    <property type="project" value="InterPro"/>
</dbReference>
<dbReference type="AlphaFoldDB" id="A0A7G9Y335"/>
<evidence type="ECO:0000313" key="1">
    <source>
        <dbReference type="EMBL" id="QNO42419.1"/>
    </source>
</evidence>
<dbReference type="Gene3D" id="1.10.10.10">
    <property type="entry name" value="Winged helix-like DNA-binding domain superfamily/Winged helix DNA-binding domain"/>
    <property type="match status" value="1"/>
</dbReference>
<protein>
    <recommendedName>
        <fullName evidence="2">Transposase</fullName>
    </recommendedName>
</protein>
<reference evidence="1" key="1">
    <citation type="submission" date="2020-06" db="EMBL/GenBank/DDBJ databases">
        <title>Unique genomic features of the anaerobic methanotrophic archaea.</title>
        <authorList>
            <person name="Chadwick G.L."/>
            <person name="Skennerton C.T."/>
            <person name="Laso-Perez R."/>
            <person name="Leu A.O."/>
            <person name="Speth D.R."/>
            <person name="Yu H."/>
            <person name="Morgan-Lang C."/>
            <person name="Hatzenpichler R."/>
            <person name="Goudeau D."/>
            <person name="Malmstrom R."/>
            <person name="Brazelton W.J."/>
            <person name="Woyke T."/>
            <person name="Hallam S.J."/>
            <person name="Tyson G.W."/>
            <person name="Wegener G."/>
            <person name="Boetius A."/>
            <person name="Orphan V."/>
        </authorList>
    </citation>
    <scope>NUCLEOTIDE SEQUENCE</scope>
</reference>
<evidence type="ECO:0008006" key="2">
    <source>
        <dbReference type="Google" id="ProtNLM"/>
    </source>
</evidence>
<dbReference type="GO" id="GO:0004803">
    <property type="term" value="F:transposase activity"/>
    <property type="evidence" value="ECO:0007669"/>
    <property type="project" value="InterPro"/>
</dbReference>
<dbReference type="InterPro" id="IPR010921">
    <property type="entry name" value="Trp_repressor/repl_initiator"/>
</dbReference>
<accession>A0A7G9Y335</accession>
<organism evidence="1">
    <name type="scientific">Candidatus Methanogaster sp. ANME-2c ERB4</name>
    <dbReference type="NCBI Taxonomy" id="2759911"/>
    <lineage>
        <taxon>Archaea</taxon>
        <taxon>Methanobacteriati</taxon>
        <taxon>Methanobacteriota</taxon>
        <taxon>Stenosarchaea group</taxon>
        <taxon>Methanomicrobia</taxon>
        <taxon>Methanosarcinales</taxon>
        <taxon>ANME-2 cluster</taxon>
        <taxon>Candidatus Methanogasteraceae</taxon>
        <taxon>Candidatus Methanogaster</taxon>
    </lineage>
</organism>
<dbReference type="EMBL" id="MT630736">
    <property type="protein sequence ID" value="QNO42419.1"/>
    <property type="molecule type" value="Genomic_DNA"/>
</dbReference>
<dbReference type="InterPro" id="IPR002514">
    <property type="entry name" value="Transposase_8"/>
</dbReference>
<dbReference type="Pfam" id="PF01527">
    <property type="entry name" value="HTH_Tnp_1"/>
    <property type="match status" value="1"/>
</dbReference>
<dbReference type="GO" id="GO:0043565">
    <property type="term" value="F:sequence-specific DNA binding"/>
    <property type="evidence" value="ECO:0007669"/>
    <property type="project" value="InterPro"/>
</dbReference>
<dbReference type="InterPro" id="IPR036388">
    <property type="entry name" value="WH-like_DNA-bd_sf"/>
</dbReference>
<name>A0A7G9Y335_9EURY</name>
<dbReference type="SUPFAM" id="SSF48295">
    <property type="entry name" value="TrpR-like"/>
    <property type="match status" value="1"/>
</dbReference>
<sequence length="96" mass="11067">MRSMRKKYDAAFKAKVAVEAIKGESTVAELSSRYVVHANQISKWKREALKGLPDLFSNKRQKADRQGEELQAELYQQIGQMKVELDWLKKKSGLVR</sequence>
<gene>
    <name evidence="1" type="ORF">ODADPOMJ_00012</name>
</gene>
<proteinExistence type="predicted"/>